<protein>
    <recommendedName>
        <fullName evidence="3">Sel1 repeat family protein</fullName>
    </recommendedName>
</protein>
<dbReference type="Gene3D" id="1.25.40.10">
    <property type="entry name" value="Tetratricopeptide repeat domain"/>
    <property type="match status" value="1"/>
</dbReference>
<evidence type="ECO:0000313" key="2">
    <source>
        <dbReference type="Proteomes" id="UP001470230"/>
    </source>
</evidence>
<sequence length="65" mass="7223">MLLYGLLLEDGRGTATSKREASRYYKMAADKGQVNATVNYGQMKCKGRGITSNEEESARYLTGIR</sequence>
<dbReference type="Proteomes" id="UP001470230">
    <property type="component" value="Unassembled WGS sequence"/>
</dbReference>
<accession>A0ABR2JZC4</accession>
<evidence type="ECO:0008006" key="3">
    <source>
        <dbReference type="Google" id="ProtNLM"/>
    </source>
</evidence>
<proteinExistence type="predicted"/>
<comment type="caution">
    <text evidence="1">The sequence shown here is derived from an EMBL/GenBank/DDBJ whole genome shotgun (WGS) entry which is preliminary data.</text>
</comment>
<keyword evidence="2" id="KW-1185">Reference proteome</keyword>
<reference evidence="1 2" key="1">
    <citation type="submission" date="2024-04" db="EMBL/GenBank/DDBJ databases">
        <title>Tritrichomonas musculus Genome.</title>
        <authorList>
            <person name="Alves-Ferreira E."/>
            <person name="Grigg M."/>
            <person name="Lorenzi H."/>
            <person name="Galac M."/>
        </authorList>
    </citation>
    <scope>NUCLEOTIDE SEQUENCE [LARGE SCALE GENOMIC DNA]</scope>
    <source>
        <strain evidence="1 2">EAF2021</strain>
    </source>
</reference>
<dbReference type="InterPro" id="IPR011990">
    <property type="entry name" value="TPR-like_helical_dom_sf"/>
</dbReference>
<dbReference type="EMBL" id="JAPFFF010000008">
    <property type="protein sequence ID" value="KAK8884219.1"/>
    <property type="molecule type" value="Genomic_DNA"/>
</dbReference>
<gene>
    <name evidence="1" type="ORF">M9Y10_043325</name>
</gene>
<name>A0ABR2JZC4_9EUKA</name>
<evidence type="ECO:0000313" key="1">
    <source>
        <dbReference type="EMBL" id="KAK8884219.1"/>
    </source>
</evidence>
<organism evidence="1 2">
    <name type="scientific">Tritrichomonas musculus</name>
    <dbReference type="NCBI Taxonomy" id="1915356"/>
    <lineage>
        <taxon>Eukaryota</taxon>
        <taxon>Metamonada</taxon>
        <taxon>Parabasalia</taxon>
        <taxon>Tritrichomonadida</taxon>
        <taxon>Tritrichomonadidae</taxon>
        <taxon>Tritrichomonas</taxon>
    </lineage>
</organism>
<dbReference type="SUPFAM" id="SSF81901">
    <property type="entry name" value="HCP-like"/>
    <property type="match status" value="1"/>
</dbReference>